<dbReference type="Proteomes" id="UP000267517">
    <property type="component" value="Chromosome II"/>
</dbReference>
<evidence type="ECO:0000313" key="2">
    <source>
        <dbReference type="Proteomes" id="UP000267517"/>
    </source>
</evidence>
<proteinExistence type="predicted"/>
<dbReference type="RefSeq" id="WP_120175191.1">
    <property type="nucleotide sequence ID" value="NZ_AP018050.1"/>
</dbReference>
<reference evidence="1 2" key="1">
    <citation type="submission" date="2017-05" db="EMBL/GenBank/DDBJ databases">
        <title>whole genome sequence of Prevotella melaninogenica GAI 07411.</title>
        <authorList>
            <person name="Kondo Y."/>
            <person name="Hoshino T."/>
        </authorList>
    </citation>
    <scope>NUCLEOTIDE SEQUENCE [LARGE SCALE GENOMIC DNA]</scope>
    <source>
        <strain evidence="1 2">GAI 07411</strain>
    </source>
</reference>
<dbReference type="AlphaFoldDB" id="A0A250KKE4"/>
<evidence type="ECO:0000313" key="1">
    <source>
        <dbReference type="EMBL" id="BBA30168.1"/>
    </source>
</evidence>
<organism evidence="1 2">
    <name type="scientific">Prevotella melaninogenica</name>
    <dbReference type="NCBI Taxonomy" id="28132"/>
    <lineage>
        <taxon>Bacteria</taxon>
        <taxon>Pseudomonadati</taxon>
        <taxon>Bacteroidota</taxon>
        <taxon>Bacteroidia</taxon>
        <taxon>Bacteroidales</taxon>
        <taxon>Prevotellaceae</taxon>
        <taxon>Prevotella</taxon>
    </lineage>
</organism>
<sequence>MRKFFSYITLLLIVLPFMSCQEKKAEANVPKWILSMVSESKNTSVENDFSKILSDKRTPYIGYIGTEYQKLTIDIQKVQRTDDNQYDVSGITAVKSNRCNFRGTIDIVENREFTHPTYGVDDSMKGQFKRRGCSIAKYNFEEENSQTGSGVFTGYLLFYWYETNDGKFVYDDIDSHSDSYCNIQYAGTWTSNKTKKSKPCAWGQYRVPNSGDLDIGTGDFSVNPKYVKNGWEKK</sequence>
<dbReference type="EMBL" id="AP018050">
    <property type="protein sequence ID" value="BBA30168.1"/>
    <property type="molecule type" value="Genomic_DNA"/>
</dbReference>
<accession>A0A250KKE4</accession>
<gene>
    <name evidence="1" type="ORF">PMEL_200696</name>
</gene>
<protein>
    <submittedName>
        <fullName evidence="1">Uncharacterized protein</fullName>
    </submittedName>
</protein>
<dbReference type="OrthoDB" id="880022at2"/>
<name>A0A250KKE4_9BACT</name>